<dbReference type="PANTHER" id="PTHR39198:SF1">
    <property type="entry name" value="ALPHA-GALACTOSIDASE NEW3 DOMAIN-CONTAINING PROTEIN"/>
    <property type="match status" value="1"/>
</dbReference>
<organism evidence="1 2">
    <name type="scientific">Candidatus Magnetoglobus multicellularis str. Araruama</name>
    <dbReference type="NCBI Taxonomy" id="890399"/>
    <lineage>
        <taxon>Bacteria</taxon>
        <taxon>Pseudomonadati</taxon>
        <taxon>Thermodesulfobacteriota</taxon>
        <taxon>Desulfobacteria</taxon>
        <taxon>Desulfobacterales</taxon>
        <taxon>Desulfobacteraceae</taxon>
        <taxon>Candidatus Magnetoglobus</taxon>
    </lineage>
</organism>
<comment type="caution">
    <text evidence="1">The sequence shown here is derived from an EMBL/GenBank/DDBJ whole genome shotgun (WGS) entry which is preliminary data.</text>
</comment>
<dbReference type="Proteomes" id="UP000189670">
    <property type="component" value="Unassembled WGS sequence"/>
</dbReference>
<name>A0A1V1PDJ9_9BACT</name>
<accession>A0A1V1PDJ9</accession>
<dbReference type="PANTHER" id="PTHR39198">
    <property type="entry name" value="HYPOTHETICAL MEMBRANE PROTEIN, CONSERVED"/>
    <property type="match status" value="1"/>
</dbReference>
<gene>
    <name evidence="1" type="ORF">OMM_07296</name>
</gene>
<feature type="non-terminal residue" evidence="1">
    <location>
        <position position="1609"/>
    </location>
</feature>
<dbReference type="SUPFAM" id="SSF49899">
    <property type="entry name" value="Concanavalin A-like lectins/glucanases"/>
    <property type="match status" value="1"/>
</dbReference>
<evidence type="ECO:0008006" key="3">
    <source>
        <dbReference type="Google" id="ProtNLM"/>
    </source>
</evidence>
<evidence type="ECO:0000313" key="1">
    <source>
        <dbReference type="EMBL" id="ETR72856.1"/>
    </source>
</evidence>
<dbReference type="Pfam" id="PF13385">
    <property type="entry name" value="Laminin_G_3"/>
    <property type="match status" value="1"/>
</dbReference>
<sequence>MDEVRIWNMVRSHSQLLDNMCKKLSGNESELLAYYRFDHMDGTILKDMSGNNHHGTLFNMDNNDWVLSGAPIGDSSIYKYFNNDDCLHFDGVNEYIQVSINSPETNYTYELWFKTKNQNSSLSAVAHPTLGSSGYDRSLYLSSGNICSYIWNTEVICSTGYNYADNEWHHVAVVVESSVGQKIFIDGTLQVTGVKSFSDFTADTSLDIGCVYGNYYNGSIDEVRLWNLVKTQAEIQELMVSTLNGYETNLLLYFNFNQQAGTILTDISVNGFDGNAVNIESSDWIPSTIPLSKSIYSINLQHADGDSLTASFNSGDGMHVYLVNNLPDNSSINDANYSTSADFYWGIFPVGDVNSYSIVYQYSDNHTQNTPKLLGRHNNSDLTWSDINATDNTTNKTLWQTNLSSYSGLSVSEFIKGVENVVLPIYSFSAQMQNNTTTIKYGQSYDYTLTIQNTGNINDTYTLDSGNGHFHYTIRNESDTATLKNISLNAGYSETVLVKVSVPVEGILNGHSESISITTISQNDLNLSDQHYITTTISLISSNMLAYTNNITLVPGNTYAYSIQIQNMGTLNERFDIELSQGNFSYVIRNAVDTAMINSISVAQGNTETFLVFVEVPKTGLSNGMADTITVNAISQSNPAFVYTQQLITETPLYAFTLDELTGNSVVKPGAFHNYLIQIENSGNVTDTYYLTLSNANFTYAIRTVSDNANIQTISIDSGQTAQCLLQVMAPITGISNGQSDTITMNVRSQGNVSIDKHIEIVTRTPNFSHNLVNISGDKTIQPGRTFNYLIAIENTGLSNDTYDLSFSAGSFSYTIRNASDTATINSISVNAGLSNTFILKASVPSEALTNALSESIQFNSVSKGHDQDSHTIQLTTSTPSVAFAITNLSGNRQVYPGNTYNYEITIANPGQLNDTYDLSIMGGSWDYSIRNASDTANICSVSAGAGMTQPFLIKVFIPKTEEAYGSSESITLNVISQVNPSVTHQKKITTSTPLVSFKVQKISNNTTLNPGQSFTYTFVINNTSTCDDTYSLTKSSGKWKYAIRNAANTSPLNSLSVGAGMTELFLVNVSVPLTQFSPGEMDEITVNVMSQIRSTLKKSVTIMTGIHDISQYSFDIQNLTGNALVYPGQQHHYTIQIQNTGNMVDTYGLSVDGGVFGYTIRNASDTTCIRNLSLDAGQTKAFMINVEVPLTRPTNGQADTITLTAVSVMDISKSMQIVTSTPNSNFDITPIMVSTSINPGKIKFYQFSLYNHSQYEDSYGLSVIDGNWFYQFLHPLNHSVIDTLSVGANETSPFILKIEAPSNGISIGDSDTIHIRARSFCNPSVTSMITLTAIVPEVSFTMQSSKNHEMVRPGDSYAYRIDIQNTGSIAETFDLSITNAAFTYVIRNNLDSKDIKTINIPAGATKTYIAKVLVPTTGVANAQSDTVTTFAVPQSNPSDIKNIQLKTTTPIFDAIIQQISESATVYPGQSKGYMMKIQNTGMSMDTYSLSLSGGKWDYAIRNAADIATIDTIAVDTGYTGIFLVKVDVPLTNVANGDADIITISAMSQGNNSITFTTQVTTTTPIFSYSMANLSESLIVQPGNSYNYNVQIENTGANNDTYNISHIGG</sequence>
<dbReference type="EMBL" id="ATBP01000106">
    <property type="protein sequence ID" value="ETR72856.1"/>
    <property type="molecule type" value="Genomic_DNA"/>
</dbReference>
<dbReference type="InterPro" id="IPR013320">
    <property type="entry name" value="ConA-like_dom_sf"/>
</dbReference>
<proteinExistence type="predicted"/>
<reference evidence="2" key="1">
    <citation type="submission" date="2012-11" db="EMBL/GenBank/DDBJ databases">
        <authorList>
            <person name="Lucero-Rivera Y.E."/>
            <person name="Tovar-Ramirez D."/>
        </authorList>
    </citation>
    <scope>NUCLEOTIDE SEQUENCE [LARGE SCALE GENOMIC DNA]</scope>
    <source>
        <strain evidence="2">Araruama</strain>
    </source>
</reference>
<evidence type="ECO:0000313" key="2">
    <source>
        <dbReference type="Proteomes" id="UP000189670"/>
    </source>
</evidence>
<protein>
    <recommendedName>
        <fullName evidence="3">LamG-like jellyroll fold domain-containing protein</fullName>
    </recommendedName>
</protein>
<dbReference type="Gene3D" id="2.60.120.200">
    <property type="match status" value="2"/>
</dbReference>